<evidence type="ECO:0000259" key="6">
    <source>
        <dbReference type="PROSITE" id="PS50110"/>
    </source>
</evidence>
<feature type="domain" description="Response regulatory" evidence="6">
    <location>
        <begin position="197"/>
        <end position="316"/>
    </location>
</feature>
<sequence>MQDLEAERRHQRGPGRRPLWLGAAWAVLCLLGALGVARFLPVSTLWVAIVGGWVWLVGGLLLMLGFCGLPREHCRVVMGRRLRRLADVLERAERPSGLASEKPGGAPADATRPRGGVAHRRMLQQCVRERDRAREEAELLMRYLRQVRRELEALEGWSPEVEAGAERRLADVLALLRQFDGPDGPRELARTDGEPPRVLIVDDGPVNAALARRVLGAEGLQVDITADGEAALALMQQHDYALVFMDIFMPTLDGVETSRRWRALERERRAVPSILIALTANASEADRQRFFAAGMDDYLAKPYRPQALVERVHRWLPGRWPHDPSVP</sequence>
<proteinExistence type="predicted"/>
<accession>A0ABS7X1Q1</accession>
<dbReference type="SUPFAM" id="SSF52172">
    <property type="entry name" value="CheY-like"/>
    <property type="match status" value="1"/>
</dbReference>
<feature type="transmembrane region" description="Helical" evidence="5">
    <location>
        <begin position="20"/>
        <end position="40"/>
    </location>
</feature>
<dbReference type="SMART" id="SM00448">
    <property type="entry name" value="REC"/>
    <property type="match status" value="1"/>
</dbReference>
<evidence type="ECO:0000256" key="3">
    <source>
        <dbReference type="PROSITE-ProRule" id="PRU00169"/>
    </source>
</evidence>
<organism evidence="7 8">
    <name type="scientific">Modicisalibacter tunisiensis</name>
    <dbReference type="NCBI Taxonomy" id="390637"/>
    <lineage>
        <taxon>Bacteria</taxon>
        <taxon>Pseudomonadati</taxon>
        <taxon>Pseudomonadota</taxon>
        <taxon>Gammaproteobacteria</taxon>
        <taxon>Oceanospirillales</taxon>
        <taxon>Halomonadaceae</taxon>
        <taxon>Modicisalibacter</taxon>
    </lineage>
</organism>
<keyword evidence="5" id="KW-0812">Transmembrane</keyword>
<protein>
    <submittedName>
        <fullName evidence="7">Response regulator</fullName>
    </submittedName>
</protein>
<dbReference type="PROSITE" id="PS50110">
    <property type="entry name" value="RESPONSE_REGULATORY"/>
    <property type="match status" value="1"/>
</dbReference>
<reference evidence="7 8" key="1">
    <citation type="submission" date="2021-05" db="EMBL/GenBank/DDBJ databases">
        <title>Petroleum and Energy Research Collection (APPE): ex situ preservation of microbial diversity associated with the oil industry and exploitation of its biotechnological potential.</title>
        <authorList>
            <person name="Paixao C.T.M."/>
            <person name="Gomes M.B."/>
            <person name="Oliveira V.M."/>
        </authorList>
    </citation>
    <scope>NUCLEOTIDE SEQUENCE [LARGE SCALE GENOMIC DNA]</scope>
    <source>
        <strain evidence="7 8">LIT2</strain>
    </source>
</reference>
<dbReference type="Gene3D" id="3.40.50.2300">
    <property type="match status" value="1"/>
</dbReference>
<dbReference type="Pfam" id="PF00072">
    <property type="entry name" value="Response_reg"/>
    <property type="match status" value="1"/>
</dbReference>
<dbReference type="InterPro" id="IPR011006">
    <property type="entry name" value="CheY-like_superfamily"/>
</dbReference>
<dbReference type="InterPro" id="IPR001789">
    <property type="entry name" value="Sig_transdc_resp-reg_receiver"/>
</dbReference>
<dbReference type="PANTHER" id="PTHR45339">
    <property type="entry name" value="HYBRID SIGNAL TRANSDUCTION HISTIDINE KINASE J"/>
    <property type="match status" value="1"/>
</dbReference>
<evidence type="ECO:0000256" key="4">
    <source>
        <dbReference type="SAM" id="MobiDB-lite"/>
    </source>
</evidence>
<keyword evidence="8" id="KW-1185">Reference proteome</keyword>
<name>A0ABS7X1Q1_9GAMM</name>
<feature type="region of interest" description="Disordered" evidence="4">
    <location>
        <begin position="94"/>
        <end position="114"/>
    </location>
</feature>
<dbReference type="CDD" id="cd17546">
    <property type="entry name" value="REC_hyHK_CKI1_RcsC-like"/>
    <property type="match status" value="1"/>
</dbReference>
<dbReference type="PANTHER" id="PTHR45339:SF1">
    <property type="entry name" value="HYBRID SIGNAL TRANSDUCTION HISTIDINE KINASE J"/>
    <property type="match status" value="1"/>
</dbReference>
<evidence type="ECO:0000256" key="5">
    <source>
        <dbReference type="SAM" id="Phobius"/>
    </source>
</evidence>
<evidence type="ECO:0000256" key="2">
    <source>
        <dbReference type="ARBA" id="ARBA00023012"/>
    </source>
</evidence>
<keyword evidence="2" id="KW-0902">Two-component regulatory system</keyword>
<dbReference type="RefSeq" id="WP_224415346.1">
    <property type="nucleotide sequence ID" value="NZ_JAGXFC010000001.1"/>
</dbReference>
<comment type="caution">
    <text evidence="7">The sequence shown here is derived from an EMBL/GenBank/DDBJ whole genome shotgun (WGS) entry which is preliminary data.</text>
</comment>
<feature type="transmembrane region" description="Helical" evidence="5">
    <location>
        <begin position="46"/>
        <end position="69"/>
    </location>
</feature>
<evidence type="ECO:0000313" key="8">
    <source>
        <dbReference type="Proteomes" id="UP001319883"/>
    </source>
</evidence>
<evidence type="ECO:0000313" key="7">
    <source>
        <dbReference type="EMBL" id="MBZ9567881.1"/>
    </source>
</evidence>
<keyword evidence="5" id="KW-0472">Membrane</keyword>
<keyword evidence="5" id="KW-1133">Transmembrane helix</keyword>
<feature type="modified residue" description="4-aspartylphosphate" evidence="3">
    <location>
        <position position="246"/>
    </location>
</feature>
<evidence type="ECO:0000256" key="1">
    <source>
        <dbReference type="ARBA" id="ARBA00022553"/>
    </source>
</evidence>
<dbReference type="EMBL" id="JAGXFD010000001">
    <property type="protein sequence ID" value="MBZ9567881.1"/>
    <property type="molecule type" value="Genomic_DNA"/>
</dbReference>
<keyword evidence="1 3" id="KW-0597">Phosphoprotein</keyword>
<gene>
    <name evidence="7" type="ORF">KGQ91_09335</name>
</gene>
<dbReference type="Proteomes" id="UP001319883">
    <property type="component" value="Unassembled WGS sequence"/>
</dbReference>